<feature type="transmembrane region" description="Helical" evidence="2">
    <location>
        <begin position="93"/>
        <end position="114"/>
    </location>
</feature>
<gene>
    <name evidence="4" type="primary">LOC114448028</name>
</gene>
<evidence type="ECO:0000313" key="3">
    <source>
        <dbReference type="Proteomes" id="UP000515145"/>
    </source>
</evidence>
<dbReference type="Proteomes" id="UP000515145">
    <property type="component" value="Chromosome 16"/>
</dbReference>
<dbReference type="InParanoid" id="A0A6P7JUG8"/>
<dbReference type="RefSeq" id="XP_028280442.1">
    <property type="nucleotide sequence ID" value="XM_028424641.1"/>
</dbReference>
<evidence type="ECO:0000313" key="4">
    <source>
        <dbReference type="RefSeq" id="XP_028280442.1"/>
    </source>
</evidence>
<accession>A0A6P7JUG8</accession>
<evidence type="ECO:0000256" key="2">
    <source>
        <dbReference type="SAM" id="Phobius"/>
    </source>
</evidence>
<reference evidence="4" key="1">
    <citation type="submission" date="2025-08" db="UniProtKB">
        <authorList>
            <consortium name="RefSeq"/>
        </authorList>
    </citation>
    <scope>IDENTIFICATION</scope>
</reference>
<feature type="compositionally biased region" description="Acidic residues" evidence="1">
    <location>
        <begin position="7"/>
        <end position="16"/>
    </location>
</feature>
<organism evidence="3 4">
    <name type="scientific">Parambassis ranga</name>
    <name type="common">Indian glassy fish</name>
    <dbReference type="NCBI Taxonomy" id="210632"/>
    <lineage>
        <taxon>Eukaryota</taxon>
        <taxon>Metazoa</taxon>
        <taxon>Chordata</taxon>
        <taxon>Craniata</taxon>
        <taxon>Vertebrata</taxon>
        <taxon>Euteleostomi</taxon>
        <taxon>Actinopterygii</taxon>
        <taxon>Neopterygii</taxon>
        <taxon>Teleostei</taxon>
        <taxon>Neoteleostei</taxon>
        <taxon>Acanthomorphata</taxon>
        <taxon>Ovalentaria</taxon>
        <taxon>Ambassidae</taxon>
        <taxon>Parambassis</taxon>
    </lineage>
</organism>
<dbReference type="OrthoDB" id="8443957at2759"/>
<keyword evidence="2" id="KW-0812">Transmembrane</keyword>
<keyword evidence="2" id="KW-1133">Transmembrane helix</keyword>
<sequence>MTMDGEQWPEQDDIYENGDTIGRNEDSGGRDPVPSSRGKVGKDRAALDTGHPGPALPSFHPPSDRYQTIRWHTNRAQGQRRPSHLALFKHTTLGLVVLCILLIASVIGLSFAYYRLTGMDAKIDNLATEINILKKELGWFKYVSKSIYHISSTEPSDCNNECFDLFVLNYEDLEKKMNGTTFYLYSPGMNGGGCDMAFSWNCTKYYPKRS</sequence>
<feature type="region of interest" description="Disordered" evidence="1">
    <location>
        <begin position="1"/>
        <end position="63"/>
    </location>
</feature>
<keyword evidence="3" id="KW-1185">Reference proteome</keyword>
<dbReference type="GeneID" id="114448028"/>
<evidence type="ECO:0000256" key="1">
    <source>
        <dbReference type="SAM" id="MobiDB-lite"/>
    </source>
</evidence>
<dbReference type="AlphaFoldDB" id="A0A6P7JUG8"/>
<protein>
    <submittedName>
        <fullName evidence="4">Uncharacterized protein LOC114448028 isoform X1</fullName>
    </submittedName>
</protein>
<name>A0A6P7JUG8_9TELE</name>
<keyword evidence="2" id="KW-0472">Membrane</keyword>
<proteinExistence type="predicted"/>